<evidence type="ECO:0000313" key="2">
    <source>
        <dbReference type="Proteomes" id="UP001526426"/>
    </source>
</evidence>
<accession>A0ABT3LAZ9</accession>
<keyword evidence="2" id="KW-1185">Reference proteome</keyword>
<dbReference type="InterPro" id="IPR011604">
    <property type="entry name" value="PDDEXK-like_dom_sf"/>
</dbReference>
<reference evidence="1 2" key="1">
    <citation type="submission" date="2021-08" db="EMBL/GenBank/DDBJ databases">
        <title>Draft genome sequence of Spirulina subsalsa with high tolerance to salinity and hype-accumulation of phycocyanin.</title>
        <authorList>
            <person name="Pei H."/>
            <person name="Jiang L."/>
        </authorList>
    </citation>
    <scope>NUCLEOTIDE SEQUENCE [LARGE SCALE GENOMIC DNA]</scope>
    <source>
        <strain evidence="1 2">FACHB-351</strain>
    </source>
</reference>
<name>A0ABT3LAZ9_9CYAN</name>
<sequence length="139" mass="15766">MQAIDLDLSNVLQPAPETLRVCSLHAFAYCPRLFYLEEVEELYTQDAAVFAGRRLHEGIELEEGEEWQDLYLEDECLGLRGRVDALRSRDGKTIPYELDTPIAKSEGFLVQRVSLTWQDVSNQARGNLSPSVSSGMPYR</sequence>
<dbReference type="EMBL" id="JAIHOM010000160">
    <property type="protein sequence ID" value="MCW6038666.1"/>
    <property type="molecule type" value="Genomic_DNA"/>
</dbReference>
<dbReference type="Gene3D" id="3.90.320.10">
    <property type="match status" value="1"/>
</dbReference>
<protein>
    <submittedName>
        <fullName evidence="1">Dna2/Cas4 domain-containing protein</fullName>
    </submittedName>
</protein>
<dbReference type="Proteomes" id="UP001526426">
    <property type="component" value="Unassembled WGS sequence"/>
</dbReference>
<proteinExistence type="predicted"/>
<feature type="non-terminal residue" evidence="1">
    <location>
        <position position="139"/>
    </location>
</feature>
<organism evidence="1 2">
    <name type="scientific">Spirulina subsalsa FACHB-351</name>
    <dbReference type="NCBI Taxonomy" id="234711"/>
    <lineage>
        <taxon>Bacteria</taxon>
        <taxon>Bacillati</taxon>
        <taxon>Cyanobacteriota</taxon>
        <taxon>Cyanophyceae</taxon>
        <taxon>Spirulinales</taxon>
        <taxon>Spirulinaceae</taxon>
        <taxon>Spirulina</taxon>
    </lineage>
</organism>
<evidence type="ECO:0000313" key="1">
    <source>
        <dbReference type="EMBL" id="MCW6038666.1"/>
    </source>
</evidence>
<gene>
    <name evidence="1" type="ORF">K4A83_20660</name>
</gene>
<comment type="caution">
    <text evidence="1">The sequence shown here is derived from an EMBL/GenBank/DDBJ whole genome shotgun (WGS) entry which is preliminary data.</text>
</comment>